<dbReference type="EMBL" id="BGZK01000444">
    <property type="protein sequence ID" value="GBP43897.1"/>
    <property type="molecule type" value="Genomic_DNA"/>
</dbReference>
<sequence length="131" mass="14503">MSTKVKGRSKPKSDLVLDLCLEQTLEENGISVKTNISRKFSRKHTYIISLSSVDISAVWRPPYFRQCRTGLAGSVPVHDVDGFVFLTKFSLSDCTSPRGVGSEPPSYLVSLLAIRNFVGRVETCRSRPAPI</sequence>
<dbReference type="Proteomes" id="UP000299102">
    <property type="component" value="Unassembled WGS sequence"/>
</dbReference>
<keyword evidence="2" id="KW-1185">Reference proteome</keyword>
<gene>
    <name evidence="1" type="ORF">EVAR_41753_1</name>
</gene>
<evidence type="ECO:0000313" key="2">
    <source>
        <dbReference type="Proteomes" id="UP000299102"/>
    </source>
</evidence>
<proteinExistence type="predicted"/>
<protein>
    <submittedName>
        <fullName evidence="1">Uncharacterized protein</fullName>
    </submittedName>
</protein>
<name>A0A4C1W1B7_EUMVA</name>
<comment type="caution">
    <text evidence="1">The sequence shown here is derived from an EMBL/GenBank/DDBJ whole genome shotgun (WGS) entry which is preliminary data.</text>
</comment>
<dbReference type="AlphaFoldDB" id="A0A4C1W1B7"/>
<accession>A0A4C1W1B7</accession>
<reference evidence="1 2" key="1">
    <citation type="journal article" date="2019" name="Commun. Biol.">
        <title>The bagworm genome reveals a unique fibroin gene that provides high tensile strength.</title>
        <authorList>
            <person name="Kono N."/>
            <person name="Nakamura H."/>
            <person name="Ohtoshi R."/>
            <person name="Tomita M."/>
            <person name="Numata K."/>
            <person name="Arakawa K."/>
        </authorList>
    </citation>
    <scope>NUCLEOTIDE SEQUENCE [LARGE SCALE GENOMIC DNA]</scope>
</reference>
<evidence type="ECO:0000313" key="1">
    <source>
        <dbReference type="EMBL" id="GBP43897.1"/>
    </source>
</evidence>
<organism evidence="1 2">
    <name type="scientific">Eumeta variegata</name>
    <name type="common">Bagworm moth</name>
    <name type="synonym">Eumeta japonica</name>
    <dbReference type="NCBI Taxonomy" id="151549"/>
    <lineage>
        <taxon>Eukaryota</taxon>
        <taxon>Metazoa</taxon>
        <taxon>Ecdysozoa</taxon>
        <taxon>Arthropoda</taxon>
        <taxon>Hexapoda</taxon>
        <taxon>Insecta</taxon>
        <taxon>Pterygota</taxon>
        <taxon>Neoptera</taxon>
        <taxon>Endopterygota</taxon>
        <taxon>Lepidoptera</taxon>
        <taxon>Glossata</taxon>
        <taxon>Ditrysia</taxon>
        <taxon>Tineoidea</taxon>
        <taxon>Psychidae</taxon>
        <taxon>Oiketicinae</taxon>
        <taxon>Eumeta</taxon>
    </lineage>
</organism>